<accession>A0ABT2LGJ6</accession>
<organism evidence="1 2">
    <name type="scientific">Chelativorans salis</name>
    <dbReference type="NCBI Taxonomy" id="2978478"/>
    <lineage>
        <taxon>Bacteria</taxon>
        <taxon>Pseudomonadati</taxon>
        <taxon>Pseudomonadota</taxon>
        <taxon>Alphaproteobacteria</taxon>
        <taxon>Hyphomicrobiales</taxon>
        <taxon>Phyllobacteriaceae</taxon>
        <taxon>Chelativorans</taxon>
    </lineage>
</organism>
<keyword evidence="2" id="KW-1185">Reference proteome</keyword>
<dbReference type="RefSeq" id="WP_260899865.1">
    <property type="nucleotide sequence ID" value="NZ_JAOCZP010000001.1"/>
</dbReference>
<proteinExistence type="predicted"/>
<gene>
    <name evidence="1" type="ORF">N5A92_00595</name>
</gene>
<reference evidence="1 2" key="1">
    <citation type="submission" date="2022-09" db="EMBL/GenBank/DDBJ databases">
        <title>Chelativorans salina sp. nov., a novel slightly halophilic bacterium isolated from a saline lake sediment enrichment.</title>
        <authorList>
            <person name="Gao L."/>
            <person name="Fang B.-Z."/>
            <person name="Li W.-J."/>
        </authorList>
    </citation>
    <scope>NUCLEOTIDE SEQUENCE [LARGE SCALE GENOMIC DNA]</scope>
    <source>
        <strain evidence="1 2">EGI FJ00035</strain>
    </source>
</reference>
<dbReference type="InterPro" id="IPR007922">
    <property type="entry name" value="DciA-like"/>
</dbReference>
<evidence type="ECO:0000313" key="1">
    <source>
        <dbReference type="EMBL" id="MCT7373545.1"/>
    </source>
</evidence>
<protein>
    <submittedName>
        <fullName evidence="1">DciA family protein</fullName>
    </submittedName>
</protein>
<dbReference type="EMBL" id="JAOCZP010000001">
    <property type="protein sequence ID" value="MCT7373545.1"/>
    <property type="molecule type" value="Genomic_DNA"/>
</dbReference>
<name>A0ABT2LGJ6_9HYPH</name>
<dbReference type="Proteomes" id="UP001320831">
    <property type="component" value="Unassembled WGS sequence"/>
</dbReference>
<comment type="caution">
    <text evidence="1">The sequence shown here is derived from an EMBL/GenBank/DDBJ whole genome shotgun (WGS) entry which is preliminary data.</text>
</comment>
<dbReference type="PIRSF" id="PIRSF032064">
    <property type="entry name" value="UCP032064"/>
    <property type="match status" value="1"/>
</dbReference>
<dbReference type="InterPro" id="IPR010593">
    <property type="entry name" value="DUF1159"/>
</dbReference>
<evidence type="ECO:0000313" key="2">
    <source>
        <dbReference type="Proteomes" id="UP001320831"/>
    </source>
</evidence>
<sequence length="171" mass="18786">MAGKWNGGNPVPVSDLATALLDPVLRRRAGLSIDLVQSWPEIVGERLASRTRPEKIAWPRRAHEDDPFEPATLIIACSGPAALHVQHETSEIIGRTNAFLGFGAIGRIKIVQKMISMPRNEKRPAPRPLSEPERRRLASLTVHIEDDGLRASLERLGANVMAARKKPLADS</sequence>
<dbReference type="Pfam" id="PF05258">
    <property type="entry name" value="DciA"/>
    <property type="match status" value="1"/>
</dbReference>